<protein>
    <recommendedName>
        <fullName evidence="4">Secreted protein</fullName>
    </recommendedName>
</protein>
<name>A0ABQ3T281_9ACTN</name>
<evidence type="ECO:0008006" key="4">
    <source>
        <dbReference type="Google" id="ProtNLM"/>
    </source>
</evidence>
<keyword evidence="1" id="KW-0732">Signal</keyword>
<gene>
    <name evidence="2" type="ORF">Sspor_00490</name>
</gene>
<evidence type="ECO:0000313" key="2">
    <source>
        <dbReference type="EMBL" id="GHI74488.1"/>
    </source>
</evidence>
<keyword evidence="3" id="KW-1185">Reference proteome</keyword>
<comment type="caution">
    <text evidence="2">The sequence shown here is derived from an EMBL/GenBank/DDBJ whole genome shotgun (WGS) entry which is preliminary data.</text>
</comment>
<dbReference type="Proteomes" id="UP000608522">
    <property type="component" value="Unassembled WGS sequence"/>
</dbReference>
<evidence type="ECO:0000313" key="3">
    <source>
        <dbReference type="Proteomes" id="UP000608522"/>
    </source>
</evidence>
<proteinExistence type="predicted"/>
<evidence type="ECO:0000256" key="1">
    <source>
        <dbReference type="SAM" id="SignalP"/>
    </source>
</evidence>
<organism evidence="2 3">
    <name type="scientific">Streptomyces spororaveus</name>
    <dbReference type="NCBI Taxonomy" id="284039"/>
    <lineage>
        <taxon>Bacteria</taxon>
        <taxon>Bacillati</taxon>
        <taxon>Actinomycetota</taxon>
        <taxon>Actinomycetes</taxon>
        <taxon>Kitasatosporales</taxon>
        <taxon>Streptomycetaceae</taxon>
        <taxon>Streptomyces</taxon>
    </lineage>
</organism>
<reference evidence="3" key="1">
    <citation type="submission" date="2023-07" db="EMBL/GenBank/DDBJ databases">
        <title>Whole genome shotgun sequence of Streptomyces spororaveus NBRC 15456.</title>
        <authorList>
            <person name="Komaki H."/>
            <person name="Tamura T."/>
        </authorList>
    </citation>
    <scope>NUCLEOTIDE SEQUENCE [LARGE SCALE GENOMIC DNA]</scope>
    <source>
        <strain evidence="3">NBRC 15456</strain>
    </source>
</reference>
<feature type="chain" id="PRO_5045158639" description="Secreted protein" evidence="1">
    <location>
        <begin position="25"/>
        <end position="188"/>
    </location>
</feature>
<feature type="signal peptide" evidence="1">
    <location>
        <begin position="1"/>
        <end position="24"/>
    </location>
</feature>
<sequence length="188" mass="19418">MGLIMSVKVWVGGCLVAAVAAAGAAWFTIPAQEAGTTHAVCGPDLGRDDVVAAQSQAVAVVEAVENTRYREDGGSAYLTTRVKTLQALKGEFGDVLDVTQGVKNGGSPGRYATEDPDRYAVLEPGRQYVIAVQSGPTAGAAGTEAWAWYAEPAARGLAGERQHWQEAIATAPETTANSACEDVDAPPG</sequence>
<accession>A0ABQ3T281</accession>
<dbReference type="EMBL" id="BNED01000002">
    <property type="protein sequence ID" value="GHI74488.1"/>
    <property type="molecule type" value="Genomic_DNA"/>
</dbReference>